<reference evidence="1 2" key="1">
    <citation type="submission" date="2013-11" db="EMBL/GenBank/DDBJ databases">
        <title>The Genome Sequence of Phytophthora parasitica P1569.</title>
        <authorList>
            <consortium name="The Broad Institute Genomics Platform"/>
            <person name="Russ C."/>
            <person name="Tyler B."/>
            <person name="Panabieres F."/>
            <person name="Shan W."/>
            <person name="Tripathy S."/>
            <person name="Grunwald N."/>
            <person name="Machado M."/>
            <person name="Johnson C.S."/>
            <person name="Arredondo F."/>
            <person name="Hong C."/>
            <person name="Coffey M."/>
            <person name="Young S.K."/>
            <person name="Zeng Q."/>
            <person name="Gargeya S."/>
            <person name="Fitzgerald M."/>
            <person name="Abouelleil A."/>
            <person name="Alvarado L."/>
            <person name="Chapman S.B."/>
            <person name="Gainer-Dewar J."/>
            <person name="Goldberg J."/>
            <person name="Griggs A."/>
            <person name="Gujja S."/>
            <person name="Hansen M."/>
            <person name="Howarth C."/>
            <person name="Imamovic A."/>
            <person name="Ireland A."/>
            <person name="Larimer J."/>
            <person name="McCowan C."/>
            <person name="Murphy C."/>
            <person name="Pearson M."/>
            <person name="Poon T.W."/>
            <person name="Priest M."/>
            <person name="Roberts A."/>
            <person name="Saif S."/>
            <person name="Shea T."/>
            <person name="Sykes S."/>
            <person name="Wortman J."/>
            <person name="Nusbaum C."/>
            <person name="Birren B."/>
        </authorList>
    </citation>
    <scope>NUCLEOTIDE SEQUENCE [LARGE SCALE GENOMIC DNA]</scope>
    <source>
        <strain evidence="1 2">P1569</strain>
    </source>
</reference>
<feature type="non-terminal residue" evidence="1">
    <location>
        <position position="1"/>
    </location>
</feature>
<dbReference type="Proteomes" id="UP000018721">
    <property type="component" value="Unassembled WGS sequence"/>
</dbReference>
<dbReference type="AlphaFoldDB" id="V9DZH8"/>
<proteinExistence type="predicted"/>
<organism evidence="1 2">
    <name type="scientific">Phytophthora nicotianae P1569</name>
    <dbReference type="NCBI Taxonomy" id="1317065"/>
    <lineage>
        <taxon>Eukaryota</taxon>
        <taxon>Sar</taxon>
        <taxon>Stramenopiles</taxon>
        <taxon>Oomycota</taxon>
        <taxon>Peronosporomycetes</taxon>
        <taxon>Peronosporales</taxon>
        <taxon>Peronosporaceae</taxon>
        <taxon>Phytophthora</taxon>
    </lineage>
</organism>
<name>V9DZH8_PHYNI</name>
<evidence type="ECO:0000313" key="2">
    <source>
        <dbReference type="Proteomes" id="UP000018721"/>
    </source>
</evidence>
<keyword evidence="2" id="KW-1185">Reference proteome</keyword>
<evidence type="ECO:0000313" key="1">
    <source>
        <dbReference type="EMBL" id="ETI31407.1"/>
    </source>
</evidence>
<dbReference type="EMBL" id="ANIZ01003777">
    <property type="protein sequence ID" value="ETI31407.1"/>
    <property type="molecule type" value="Genomic_DNA"/>
</dbReference>
<protein>
    <submittedName>
        <fullName evidence="1">Uncharacterized protein</fullName>
    </submittedName>
</protein>
<dbReference type="HOGENOM" id="CLU_2257165_0_0_1"/>
<comment type="caution">
    <text evidence="1">The sequence shown here is derived from an EMBL/GenBank/DDBJ whole genome shotgun (WGS) entry which is preliminary data.</text>
</comment>
<accession>V9DZH8</accession>
<sequence length="104" mass="11917">YSPVEFACIVDIVPRKVPKTDKSQRGRKIREGFDLDPGHPHFKHYEAVIRAKMLTPMFGGPRPHPAIVKATTSKIWINWPGIYCVYLFPGISTRNLNSNWINRA</sequence>
<gene>
    <name evidence="1" type="ORF">F443_21616</name>
</gene>